<evidence type="ECO:0000313" key="2">
    <source>
        <dbReference type="Proteomes" id="UP000019849"/>
    </source>
</evidence>
<protein>
    <submittedName>
        <fullName evidence="1">Uncharacterized protein</fullName>
    </submittedName>
</protein>
<gene>
    <name evidence="1" type="ORF">BG36_05630</name>
</gene>
<sequence length="280" mass="29809">MAAFLMRCTGAAAPDGIWMCDPAEASGDASDLKGGQLTRDLLLVGKRLVRTRAIPDRGPVHRAQHALDRDGGIFGADAAIGLPTAEDIGKQFLEVPADRHDLVQHLPLRQRGGAQPVHVHALHHDGQIGDVLQHGERVRLQHGAQRLAPVGAAAHHRDDRLVQPPHALAVDVEEQIGLRRVIVIDPALGRAEPARHIVDAGTLEPHLHEALRGAVENVDIVVGPGDVPGLAARACRTSRAPGLHHGRVGAKIALPFGFVIRSGHGTSSEFHLSRHMSGFG</sequence>
<reference evidence="1 2" key="1">
    <citation type="submission" date="2014-02" db="EMBL/GenBank/DDBJ databases">
        <title>Aquamicrobium defluvii Genome sequencing.</title>
        <authorList>
            <person name="Wang X."/>
        </authorList>
    </citation>
    <scope>NUCLEOTIDE SEQUENCE [LARGE SCALE GENOMIC DNA]</scope>
    <source>
        <strain evidence="1 2">W13Z1</strain>
    </source>
</reference>
<name>A0A011UL04_9HYPH</name>
<dbReference type="AlphaFoldDB" id="A0A011UL04"/>
<accession>A0A011UL04</accession>
<comment type="caution">
    <text evidence="1">The sequence shown here is derived from an EMBL/GenBank/DDBJ whole genome shotgun (WGS) entry which is preliminary data.</text>
</comment>
<evidence type="ECO:0000313" key="1">
    <source>
        <dbReference type="EMBL" id="EXL06861.1"/>
    </source>
</evidence>
<organism evidence="1 2">
    <name type="scientific">Aquamicrobium defluvii</name>
    <dbReference type="NCBI Taxonomy" id="69279"/>
    <lineage>
        <taxon>Bacteria</taxon>
        <taxon>Pseudomonadati</taxon>
        <taxon>Pseudomonadota</taxon>
        <taxon>Alphaproteobacteria</taxon>
        <taxon>Hyphomicrobiales</taxon>
        <taxon>Phyllobacteriaceae</taxon>
        <taxon>Aquamicrobium</taxon>
    </lineage>
</organism>
<dbReference type="HOGENOM" id="CLU_992650_0_0_5"/>
<proteinExistence type="predicted"/>
<dbReference type="Proteomes" id="UP000019849">
    <property type="component" value="Unassembled WGS sequence"/>
</dbReference>
<dbReference type="STRING" id="69279.BG36_05630"/>
<dbReference type="EMBL" id="JENY01000015">
    <property type="protein sequence ID" value="EXL06861.1"/>
    <property type="molecule type" value="Genomic_DNA"/>
</dbReference>